<dbReference type="EMBL" id="CP024199">
    <property type="protein sequence ID" value="AUG54029.1"/>
    <property type="molecule type" value="Genomic_DNA"/>
</dbReference>
<evidence type="ECO:0000313" key="5">
    <source>
        <dbReference type="Proteomes" id="UP000233597"/>
    </source>
</evidence>
<feature type="domain" description="DUF6916" evidence="1">
    <location>
        <begin position="15"/>
        <end position="116"/>
    </location>
</feature>
<dbReference type="EMBL" id="NWTK01000026">
    <property type="protein sequence ID" value="PKR47978.1"/>
    <property type="molecule type" value="Genomic_DNA"/>
</dbReference>
<evidence type="ECO:0000313" key="4">
    <source>
        <dbReference type="Proteomes" id="UP000233458"/>
    </source>
</evidence>
<reference evidence="2 4" key="2">
    <citation type="submission" date="2017-10" db="EMBL/GenBank/DDBJ databases">
        <title>Biodiversity and function of Thalassospira species in the particle-attached aromatic-hydrocarbon-degrading consortia from the surface seawater of the China South Sea.</title>
        <authorList>
            <person name="Dong C."/>
            <person name="Liu R."/>
            <person name="Shao Z."/>
        </authorList>
    </citation>
    <scope>NUCLEOTIDE SEQUENCE [LARGE SCALE GENOMIC DNA]</scope>
    <source>
        <strain evidence="2 4">CSC3H3</strain>
    </source>
</reference>
<dbReference type="Proteomes" id="UP000233597">
    <property type="component" value="Unassembled WGS sequence"/>
</dbReference>
<reference evidence="3 5" key="1">
    <citation type="submission" date="2017-09" db="EMBL/GenBank/DDBJ databases">
        <title>Biodiversity and function of Thalassospira species in the particle-attached aromatic-hydrocarbon-degrading consortia from the surface seawater of the South China Sea.</title>
        <authorList>
            <person name="Dong C."/>
            <person name="Liu R."/>
            <person name="Shao Z."/>
        </authorList>
    </citation>
    <scope>NUCLEOTIDE SEQUENCE [LARGE SCALE GENOMIC DNA]</scope>
    <source>
        <strain evidence="3 5">CSC1P2</strain>
    </source>
</reference>
<name>A0A2N3KBP0_9PROT</name>
<dbReference type="AlphaFoldDB" id="A0A2N3KBP0"/>
<sequence length="117" mass="12682">MTEANTSDLLSLAKLTSDIFTPHLESTFIFNVGNTRLPVTLVNCRENPEGAGPDSNRTPFSLLFHTSADQNNPILEAKDFTASVHGLEQGAIDLVSVQRVLRPASHPAGAYFQIIFG</sequence>
<gene>
    <name evidence="3" type="ORF">COO20_25250</name>
    <name evidence="2" type="ORF">CSC3H3_15840</name>
</gene>
<dbReference type="OrthoDB" id="8481014at2"/>
<dbReference type="KEGG" id="thac:CSC3H3_15840"/>
<proteinExistence type="predicted"/>
<dbReference type="InterPro" id="IPR054209">
    <property type="entry name" value="DUF6916"/>
</dbReference>
<dbReference type="Proteomes" id="UP000233458">
    <property type="component" value="Chromosome"/>
</dbReference>
<organism evidence="3 5">
    <name type="scientific">Thalassospira marina</name>
    <dbReference type="NCBI Taxonomy" id="2048283"/>
    <lineage>
        <taxon>Bacteria</taxon>
        <taxon>Pseudomonadati</taxon>
        <taxon>Pseudomonadota</taxon>
        <taxon>Alphaproteobacteria</taxon>
        <taxon>Rhodospirillales</taxon>
        <taxon>Thalassospiraceae</taxon>
        <taxon>Thalassospira</taxon>
    </lineage>
</organism>
<evidence type="ECO:0000259" key="1">
    <source>
        <dbReference type="Pfam" id="PF21880"/>
    </source>
</evidence>
<keyword evidence="4" id="KW-1185">Reference proteome</keyword>
<protein>
    <recommendedName>
        <fullName evidence="1">DUF6916 domain-containing protein</fullName>
    </recommendedName>
</protein>
<accession>A0A2N3KBP0</accession>
<dbReference type="RefSeq" id="WP_101271655.1">
    <property type="nucleotide sequence ID" value="NZ_CP024199.1"/>
</dbReference>
<evidence type="ECO:0000313" key="3">
    <source>
        <dbReference type="EMBL" id="PKR47978.1"/>
    </source>
</evidence>
<dbReference type="Pfam" id="PF21880">
    <property type="entry name" value="DUF6916"/>
    <property type="match status" value="1"/>
</dbReference>
<evidence type="ECO:0000313" key="2">
    <source>
        <dbReference type="EMBL" id="AUG54029.1"/>
    </source>
</evidence>